<dbReference type="InterPro" id="IPR002867">
    <property type="entry name" value="IBR_dom"/>
</dbReference>
<comment type="cofactor">
    <cofactor evidence="1">
        <name>Zn(2+)</name>
        <dbReference type="ChEBI" id="CHEBI:29105"/>
    </cofactor>
</comment>
<dbReference type="SMART" id="SM00647">
    <property type="entry name" value="IBR"/>
    <property type="match status" value="1"/>
</dbReference>
<feature type="region of interest" description="Disordered" evidence="6">
    <location>
        <begin position="76"/>
        <end position="118"/>
    </location>
</feature>
<evidence type="ECO:0000259" key="7">
    <source>
        <dbReference type="SMART" id="SM00647"/>
    </source>
</evidence>
<dbReference type="GO" id="GO:0004842">
    <property type="term" value="F:ubiquitin-protein transferase activity"/>
    <property type="evidence" value="ECO:0007669"/>
    <property type="project" value="InterPro"/>
</dbReference>
<feature type="domain" description="IBR" evidence="7">
    <location>
        <begin position="173"/>
        <end position="236"/>
    </location>
</feature>
<name>A0AA41SJ27_PAPNU</name>
<gene>
    <name evidence="8" type="ORF">MKW94_020692</name>
</gene>
<dbReference type="PANTHER" id="PTHR11685">
    <property type="entry name" value="RBR FAMILY RING FINGER AND IBR DOMAIN-CONTAINING"/>
    <property type="match status" value="1"/>
</dbReference>
<evidence type="ECO:0000256" key="4">
    <source>
        <dbReference type="ARBA" id="ARBA00022786"/>
    </source>
</evidence>
<evidence type="ECO:0000256" key="3">
    <source>
        <dbReference type="ARBA" id="ARBA00022771"/>
    </source>
</evidence>
<evidence type="ECO:0000256" key="2">
    <source>
        <dbReference type="ARBA" id="ARBA00022723"/>
    </source>
</evidence>
<dbReference type="Proteomes" id="UP001177140">
    <property type="component" value="Unassembled WGS sequence"/>
</dbReference>
<dbReference type="InterPro" id="IPR031127">
    <property type="entry name" value="E3_UB_ligase_RBR"/>
</dbReference>
<reference evidence="8" key="1">
    <citation type="submission" date="2022-03" db="EMBL/GenBank/DDBJ databases">
        <title>A functionally conserved STORR gene fusion in Papaver species that diverged 16.8 million years ago.</title>
        <authorList>
            <person name="Catania T."/>
        </authorList>
    </citation>
    <scope>NUCLEOTIDE SEQUENCE</scope>
    <source>
        <strain evidence="8">S-191538</strain>
    </source>
</reference>
<evidence type="ECO:0000256" key="6">
    <source>
        <dbReference type="SAM" id="MobiDB-lite"/>
    </source>
</evidence>
<dbReference type="Pfam" id="PF01485">
    <property type="entry name" value="IBR"/>
    <property type="match status" value="1"/>
</dbReference>
<dbReference type="SUPFAM" id="SSF57850">
    <property type="entry name" value="RING/U-box"/>
    <property type="match status" value="1"/>
</dbReference>
<proteinExistence type="predicted"/>
<dbReference type="CDD" id="cd22582">
    <property type="entry name" value="BRcat_RBR_unk"/>
    <property type="match status" value="1"/>
</dbReference>
<dbReference type="GO" id="GO:0016567">
    <property type="term" value="P:protein ubiquitination"/>
    <property type="evidence" value="ECO:0007669"/>
    <property type="project" value="InterPro"/>
</dbReference>
<dbReference type="EMBL" id="JAJJMA010155892">
    <property type="protein sequence ID" value="MCL7035363.1"/>
    <property type="molecule type" value="Genomic_DNA"/>
</dbReference>
<keyword evidence="5" id="KW-0862">Zinc</keyword>
<accession>A0AA41SJ27</accession>
<sequence length="253" mass="28148">MLEENVVTMTDEEYAQQLSLQEALESSISLSDTNSSSHPHGHWEDVFAMTDEKFAEQLCLHESLVPSVSLSDTCKPHGESSSSSLKIQDTCKDTENNSGSSNEKNTKSSADVDASAGDASESSFCDICMMCMEAKPTTKIQENITQITCLKFNCEETLEPYLCRDIIPGQVFDRWENVLCESSILASQKINCPFKDCSAMLLNDDELGVIRETECPNCSRLFCAKCKVPWHPDMNCSQYQEIMEGVVIEDTCI</sequence>
<protein>
    <recommendedName>
        <fullName evidence="7">IBR domain-containing protein</fullName>
    </recommendedName>
</protein>
<keyword evidence="9" id="KW-1185">Reference proteome</keyword>
<dbReference type="GO" id="GO:0008270">
    <property type="term" value="F:zinc ion binding"/>
    <property type="evidence" value="ECO:0007669"/>
    <property type="project" value="UniProtKB-KW"/>
</dbReference>
<evidence type="ECO:0000313" key="8">
    <source>
        <dbReference type="EMBL" id="MCL7035363.1"/>
    </source>
</evidence>
<dbReference type="AlphaFoldDB" id="A0AA41SJ27"/>
<organism evidence="8 9">
    <name type="scientific">Papaver nudicaule</name>
    <name type="common">Iceland poppy</name>
    <dbReference type="NCBI Taxonomy" id="74823"/>
    <lineage>
        <taxon>Eukaryota</taxon>
        <taxon>Viridiplantae</taxon>
        <taxon>Streptophyta</taxon>
        <taxon>Embryophyta</taxon>
        <taxon>Tracheophyta</taxon>
        <taxon>Spermatophyta</taxon>
        <taxon>Magnoliopsida</taxon>
        <taxon>Ranunculales</taxon>
        <taxon>Papaveraceae</taxon>
        <taxon>Papaveroideae</taxon>
        <taxon>Papaver</taxon>
    </lineage>
</organism>
<dbReference type="InterPro" id="IPR013083">
    <property type="entry name" value="Znf_RING/FYVE/PHD"/>
</dbReference>
<keyword evidence="4" id="KW-0833">Ubl conjugation pathway</keyword>
<keyword evidence="3" id="KW-0863">Zinc-finger</keyword>
<evidence type="ECO:0000256" key="5">
    <source>
        <dbReference type="ARBA" id="ARBA00022833"/>
    </source>
</evidence>
<feature type="compositionally biased region" description="Low complexity" evidence="6">
    <location>
        <begin position="108"/>
        <end position="118"/>
    </location>
</feature>
<evidence type="ECO:0000256" key="1">
    <source>
        <dbReference type="ARBA" id="ARBA00001947"/>
    </source>
</evidence>
<keyword evidence="2" id="KW-0479">Metal-binding</keyword>
<dbReference type="Gene3D" id="2.20.25.20">
    <property type="match status" value="1"/>
</dbReference>
<evidence type="ECO:0000313" key="9">
    <source>
        <dbReference type="Proteomes" id="UP001177140"/>
    </source>
</evidence>
<dbReference type="Gene3D" id="3.30.40.10">
    <property type="entry name" value="Zinc/RING finger domain, C3HC4 (zinc finger)"/>
    <property type="match status" value="1"/>
</dbReference>
<comment type="caution">
    <text evidence="8">The sequence shown here is derived from an EMBL/GenBank/DDBJ whole genome shotgun (WGS) entry which is preliminary data.</text>
</comment>